<protein>
    <submittedName>
        <fullName evidence="1">Uncharacterized protein</fullName>
    </submittedName>
</protein>
<reference evidence="1 2" key="1">
    <citation type="submission" date="2020-03" db="EMBL/GenBank/DDBJ databases">
        <title>Genomic Encyclopedia of Type Strains, Phase IV (KMG-IV): sequencing the most valuable type-strain genomes for metagenomic binning, comparative biology and taxonomic classification.</title>
        <authorList>
            <person name="Goeker M."/>
        </authorList>
    </citation>
    <scope>NUCLEOTIDE SEQUENCE [LARGE SCALE GENOMIC DNA]</scope>
    <source>
        <strain evidence="1 2">DSM 105096</strain>
    </source>
</reference>
<sequence>MATFDAQFVQDFYKMVFGDHYPVKLSEFIPDLVNRDYNLMTKTDTIDSLREHNYAKFADDDILNFWTTVDNRDRRMKLFGGFQKACYPHYKFDTAQEQTIARICEADPAVEKWLRPALGQLRLYWDNNRREYSPDFLIGTTDGLYLLEPKMRRDMEANDVLAKARTAVEYCAPASAYTAAHGGESWDYVLIPHDRTSANASIAGLVGEFVVA</sequence>
<proteinExistence type="predicted"/>
<dbReference type="Proteomes" id="UP000770785">
    <property type="component" value="Unassembled WGS sequence"/>
</dbReference>
<comment type="caution">
    <text evidence="1">The sequence shown here is derived from an EMBL/GenBank/DDBJ whole genome shotgun (WGS) entry which is preliminary data.</text>
</comment>
<dbReference type="EMBL" id="JAATJH010000005">
    <property type="protein sequence ID" value="NJC27635.1"/>
    <property type="molecule type" value="Genomic_DNA"/>
</dbReference>
<name>A0ABX0XEU3_9BACT</name>
<evidence type="ECO:0000313" key="2">
    <source>
        <dbReference type="Proteomes" id="UP000770785"/>
    </source>
</evidence>
<accession>A0ABX0XEU3</accession>
<evidence type="ECO:0000313" key="1">
    <source>
        <dbReference type="EMBL" id="NJC27635.1"/>
    </source>
</evidence>
<gene>
    <name evidence="1" type="ORF">GGR27_003152</name>
</gene>
<dbReference type="RefSeq" id="WP_168038910.1">
    <property type="nucleotide sequence ID" value="NZ_JAATJH010000005.1"/>
</dbReference>
<keyword evidence="2" id="KW-1185">Reference proteome</keyword>
<organism evidence="1 2">
    <name type="scientific">Neolewinella antarctica</name>
    <dbReference type="NCBI Taxonomy" id="442734"/>
    <lineage>
        <taxon>Bacteria</taxon>
        <taxon>Pseudomonadati</taxon>
        <taxon>Bacteroidota</taxon>
        <taxon>Saprospiria</taxon>
        <taxon>Saprospirales</taxon>
        <taxon>Lewinellaceae</taxon>
        <taxon>Neolewinella</taxon>
    </lineage>
</organism>